<evidence type="ECO:0000313" key="2">
    <source>
        <dbReference type="EMBL" id="MDV2475168.1"/>
    </source>
</evidence>
<feature type="compositionally biased region" description="Low complexity" evidence="1">
    <location>
        <begin position="14"/>
        <end position="30"/>
    </location>
</feature>
<protein>
    <submittedName>
        <fullName evidence="2">Uncharacterized protein</fullName>
    </submittedName>
</protein>
<sequence length="403" mass="41580">MGVSTAPRPVLPESTAPVPAVPSTVAPRPTAGVTIGARPVVVESTSPRPRMPETVAAAGHIPPAIVGVVVRALTVEIDVDVLVAAWQIQYAPLTADIAVDAQMPSTLVPVLERGLTVELQPEALLPAWQIQYVALTAEVQAEALLPVLGDELTRHLVAQVAVEASIPAVVVHTRSLVVEIPVDVDAAGTVVLSRALVAEAAVTAVAPPTEIHTRALVAEVAPDALAPAVPVLERTLVAEVPIGALTPPTPVHTRALVAEVTPTATAPGAAVTFVAMGVDKSGTQDPGRNVWTQVAGWTVRTGYPDTVESGGALIAEGAGATTIHAQVKFNTGVIFISKGARLKVNGTVVATSQDSASKTTYTLTYATTLNDGDVVTIEAYHSATTTSERNVLAGSTNTFLYWD</sequence>
<proteinExistence type="predicted"/>
<organism evidence="2 3">
    <name type="scientific">Rhodococcus zopfii</name>
    <dbReference type="NCBI Taxonomy" id="43772"/>
    <lineage>
        <taxon>Bacteria</taxon>
        <taxon>Bacillati</taxon>
        <taxon>Actinomycetota</taxon>
        <taxon>Actinomycetes</taxon>
        <taxon>Mycobacteriales</taxon>
        <taxon>Nocardiaceae</taxon>
        <taxon>Rhodococcus</taxon>
    </lineage>
</organism>
<evidence type="ECO:0000256" key="1">
    <source>
        <dbReference type="SAM" id="MobiDB-lite"/>
    </source>
</evidence>
<evidence type="ECO:0000313" key="3">
    <source>
        <dbReference type="Proteomes" id="UP001275440"/>
    </source>
</evidence>
<accession>A0ABU3WMF6</accession>
<reference evidence="2 3" key="1">
    <citation type="submission" date="2019-10" db="EMBL/GenBank/DDBJ databases">
        <title>Draft Genome Assembly of Rhodococcus zopfii DSM44189.</title>
        <authorList>
            <person name="Sutton J.M."/>
            <person name="Akob D.M."/>
            <person name="Bushman T.J."/>
        </authorList>
    </citation>
    <scope>NUCLEOTIDE SEQUENCE [LARGE SCALE GENOMIC DNA]</scope>
    <source>
        <strain evidence="2 3">DSM 44189</strain>
    </source>
</reference>
<keyword evidence="3" id="KW-1185">Reference proteome</keyword>
<dbReference type="EMBL" id="WBMO01000001">
    <property type="protein sequence ID" value="MDV2475168.1"/>
    <property type="molecule type" value="Genomic_DNA"/>
</dbReference>
<name>A0ABU3WMF6_9NOCA</name>
<gene>
    <name evidence="2" type="ORF">F8M49_06500</name>
</gene>
<comment type="caution">
    <text evidence="2">The sequence shown here is derived from an EMBL/GenBank/DDBJ whole genome shotgun (WGS) entry which is preliminary data.</text>
</comment>
<dbReference type="Proteomes" id="UP001275440">
    <property type="component" value="Unassembled WGS sequence"/>
</dbReference>
<feature type="region of interest" description="Disordered" evidence="1">
    <location>
        <begin position="1"/>
        <end position="30"/>
    </location>
</feature>